<evidence type="ECO:0000313" key="6">
    <source>
        <dbReference type="EMBL" id="SKC78667.1"/>
    </source>
</evidence>
<dbReference type="GO" id="GO:0009055">
    <property type="term" value="F:electron transfer activity"/>
    <property type="evidence" value="ECO:0007669"/>
    <property type="project" value="InterPro"/>
</dbReference>
<dbReference type="InterPro" id="IPR051459">
    <property type="entry name" value="Cytochrome_c-type_DH"/>
</dbReference>
<dbReference type="InterPro" id="IPR036909">
    <property type="entry name" value="Cyt_c-like_dom_sf"/>
</dbReference>
<proteinExistence type="predicted"/>
<dbReference type="Pfam" id="PF13442">
    <property type="entry name" value="Cytochrome_CBB3"/>
    <property type="match status" value="1"/>
</dbReference>
<evidence type="ECO:0000259" key="5">
    <source>
        <dbReference type="PROSITE" id="PS51007"/>
    </source>
</evidence>
<dbReference type="GO" id="GO:0020037">
    <property type="term" value="F:heme binding"/>
    <property type="evidence" value="ECO:0007669"/>
    <property type="project" value="InterPro"/>
</dbReference>
<evidence type="ECO:0000313" key="7">
    <source>
        <dbReference type="Proteomes" id="UP000190961"/>
    </source>
</evidence>
<evidence type="ECO:0000256" key="2">
    <source>
        <dbReference type="ARBA" id="ARBA00022723"/>
    </source>
</evidence>
<dbReference type="PANTHER" id="PTHR35008">
    <property type="entry name" value="BLL4482 PROTEIN-RELATED"/>
    <property type="match status" value="1"/>
</dbReference>
<accession>A0A1T5LRN9</accession>
<dbReference type="PROSITE" id="PS51007">
    <property type="entry name" value="CYTC"/>
    <property type="match status" value="1"/>
</dbReference>
<gene>
    <name evidence="6" type="ORF">SAMN05660236_3790</name>
</gene>
<feature type="domain" description="Cytochrome c" evidence="5">
    <location>
        <begin position="52"/>
        <end position="141"/>
    </location>
</feature>
<dbReference type="PANTHER" id="PTHR35008:SF8">
    <property type="entry name" value="ALCOHOL DEHYDROGENASE CYTOCHROME C SUBUNIT"/>
    <property type="match status" value="1"/>
</dbReference>
<keyword evidence="1 4" id="KW-0349">Heme</keyword>
<dbReference type="OrthoDB" id="9811395at2"/>
<dbReference type="EMBL" id="FUZU01000002">
    <property type="protein sequence ID" value="SKC78667.1"/>
    <property type="molecule type" value="Genomic_DNA"/>
</dbReference>
<reference evidence="6 7" key="1">
    <citation type="submission" date="2017-02" db="EMBL/GenBank/DDBJ databases">
        <authorList>
            <person name="Peterson S.W."/>
        </authorList>
    </citation>
    <scope>NUCLEOTIDE SEQUENCE [LARGE SCALE GENOMIC DNA]</scope>
    <source>
        <strain evidence="6 7">DSM 25262</strain>
    </source>
</reference>
<dbReference type="Gene3D" id="1.10.760.10">
    <property type="entry name" value="Cytochrome c-like domain"/>
    <property type="match status" value="1"/>
</dbReference>
<evidence type="ECO:0000256" key="4">
    <source>
        <dbReference type="PROSITE-ProRule" id="PRU00433"/>
    </source>
</evidence>
<dbReference type="AlphaFoldDB" id="A0A1T5LRN9"/>
<dbReference type="Proteomes" id="UP000190961">
    <property type="component" value="Unassembled WGS sequence"/>
</dbReference>
<dbReference type="RefSeq" id="WP_079688296.1">
    <property type="nucleotide sequence ID" value="NZ_FUZU01000002.1"/>
</dbReference>
<sequence length="173" mass="19543">MKNVKPKAIYRVTLVAKLFTLGFLLFALSLQSCREKKTDSNISSSSSIKQQQYYVQGEQLYIKHCSNCHQKNGTGLGLLYPPLAKSDFVDQNFETVVCLMRHGIDGELIVNGKSFNKSMPGIPSLTDLEIAEITTYLYNTWDHKRDSIELQEITKILNRCVDESNSNRSSTAK</sequence>
<dbReference type="STRING" id="688867.SAMN05660236_3790"/>
<keyword evidence="3 4" id="KW-0408">Iron</keyword>
<evidence type="ECO:0000256" key="1">
    <source>
        <dbReference type="ARBA" id="ARBA00022617"/>
    </source>
</evidence>
<dbReference type="PROSITE" id="PS51257">
    <property type="entry name" value="PROKAR_LIPOPROTEIN"/>
    <property type="match status" value="1"/>
</dbReference>
<keyword evidence="7" id="KW-1185">Reference proteome</keyword>
<dbReference type="SUPFAM" id="SSF46626">
    <property type="entry name" value="Cytochrome c"/>
    <property type="match status" value="1"/>
</dbReference>
<name>A0A1T5LRN9_9BACT</name>
<dbReference type="GO" id="GO:0046872">
    <property type="term" value="F:metal ion binding"/>
    <property type="evidence" value="ECO:0007669"/>
    <property type="project" value="UniProtKB-KW"/>
</dbReference>
<evidence type="ECO:0000256" key="3">
    <source>
        <dbReference type="ARBA" id="ARBA00023004"/>
    </source>
</evidence>
<keyword evidence="2 4" id="KW-0479">Metal-binding</keyword>
<dbReference type="InterPro" id="IPR009056">
    <property type="entry name" value="Cyt_c-like_dom"/>
</dbReference>
<organism evidence="6 7">
    <name type="scientific">Ohtaekwangia koreensis</name>
    <dbReference type="NCBI Taxonomy" id="688867"/>
    <lineage>
        <taxon>Bacteria</taxon>
        <taxon>Pseudomonadati</taxon>
        <taxon>Bacteroidota</taxon>
        <taxon>Cytophagia</taxon>
        <taxon>Cytophagales</taxon>
        <taxon>Fulvivirgaceae</taxon>
        <taxon>Ohtaekwangia</taxon>
    </lineage>
</organism>
<protein>
    <submittedName>
        <fullName evidence="6">Cytochrome C oxidase, cbb3-type, subunit III</fullName>
    </submittedName>
</protein>